<name>A0A9Q1HID9_HOLLE</name>
<gene>
    <name evidence="1" type="ORF">HOLleu_05615</name>
</gene>
<keyword evidence="2" id="KW-1185">Reference proteome</keyword>
<evidence type="ECO:0000313" key="1">
    <source>
        <dbReference type="EMBL" id="KAJ8046815.1"/>
    </source>
</evidence>
<proteinExistence type="predicted"/>
<accession>A0A9Q1HID9</accession>
<dbReference type="Proteomes" id="UP001152320">
    <property type="component" value="Chromosome 2"/>
</dbReference>
<sequence>MCKKEEGSLLRTANLALMEQTKQSMPATELVFVYKIMHEVIALDHVQFVSGKE</sequence>
<comment type="caution">
    <text evidence="1">The sequence shown here is derived from an EMBL/GenBank/DDBJ whole genome shotgun (WGS) entry which is preliminary data.</text>
</comment>
<dbReference type="AlphaFoldDB" id="A0A9Q1HID9"/>
<protein>
    <submittedName>
        <fullName evidence="1">Uncharacterized protein</fullName>
    </submittedName>
</protein>
<evidence type="ECO:0000313" key="2">
    <source>
        <dbReference type="Proteomes" id="UP001152320"/>
    </source>
</evidence>
<reference evidence="1" key="1">
    <citation type="submission" date="2021-10" db="EMBL/GenBank/DDBJ databases">
        <title>Tropical sea cucumber genome reveals ecological adaptation and Cuvierian tubules defense mechanism.</title>
        <authorList>
            <person name="Chen T."/>
        </authorList>
    </citation>
    <scope>NUCLEOTIDE SEQUENCE</scope>
    <source>
        <strain evidence="1">Nanhai2018</strain>
        <tissue evidence="1">Muscle</tissue>
    </source>
</reference>
<organism evidence="1 2">
    <name type="scientific">Holothuria leucospilota</name>
    <name type="common">Black long sea cucumber</name>
    <name type="synonym">Mertensiothuria leucospilota</name>
    <dbReference type="NCBI Taxonomy" id="206669"/>
    <lineage>
        <taxon>Eukaryota</taxon>
        <taxon>Metazoa</taxon>
        <taxon>Echinodermata</taxon>
        <taxon>Eleutherozoa</taxon>
        <taxon>Echinozoa</taxon>
        <taxon>Holothuroidea</taxon>
        <taxon>Aspidochirotacea</taxon>
        <taxon>Aspidochirotida</taxon>
        <taxon>Holothuriidae</taxon>
        <taxon>Holothuria</taxon>
    </lineage>
</organism>
<dbReference type="EMBL" id="JAIZAY010000002">
    <property type="protein sequence ID" value="KAJ8046815.1"/>
    <property type="molecule type" value="Genomic_DNA"/>
</dbReference>